<dbReference type="Gene3D" id="2.40.10.10">
    <property type="entry name" value="Trypsin-like serine proteases"/>
    <property type="match status" value="1"/>
</dbReference>
<organism evidence="10">
    <name type="scientific">Clastoptera arizonana</name>
    <name type="common">Arizona spittle bug</name>
    <dbReference type="NCBI Taxonomy" id="38151"/>
    <lineage>
        <taxon>Eukaryota</taxon>
        <taxon>Metazoa</taxon>
        <taxon>Ecdysozoa</taxon>
        <taxon>Arthropoda</taxon>
        <taxon>Hexapoda</taxon>
        <taxon>Insecta</taxon>
        <taxon>Pterygota</taxon>
        <taxon>Neoptera</taxon>
        <taxon>Paraneoptera</taxon>
        <taxon>Hemiptera</taxon>
        <taxon>Auchenorrhyncha</taxon>
        <taxon>Cercopoidea</taxon>
        <taxon>Clastopteridae</taxon>
        <taxon>Clastoptera</taxon>
    </lineage>
</organism>
<protein>
    <recommendedName>
        <fullName evidence="9">Peptidase S1 domain-containing protein</fullName>
    </recommendedName>
</protein>
<evidence type="ECO:0000256" key="1">
    <source>
        <dbReference type="ARBA" id="ARBA00004239"/>
    </source>
</evidence>
<dbReference type="AlphaFoldDB" id="A0A1B6DYK8"/>
<comment type="subcellular location">
    <subcellularLocation>
        <location evidence="1">Secreted</location>
        <location evidence="1">Extracellular space</location>
    </subcellularLocation>
</comment>
<evidence type="ECO:0000256" key="5">
    <source>
        <dbReference type="ARBA" id="ARBA00023157"/>
    </source>
</evidence>
<evidence type="ECO:0000256" key="4">
    <source>
        <dbReference type="ARBA" id="ARBA00022825"/>
    </source>
</evidence>
<evidence type="ECO:0000256" key="3">
    <source>
        <dbReference type="ARBA" id="ARBA00022801"/>
    </source>
</evidence>
<sequence>YNMLFIGINIFVLISIFLLSQGLDFYINKDTKDYQITDVDKNFKSDSKDVPSDLYYKSSRRIFGGEKTHIKYFPYIVYIFPKLLENVSSTYCGGTILNPTYILTAAHCVLNCAVCNEDQCNICKTVSSKSLFVSVGHSIPSKAKLKLGVKEIFVHPKFTVLDKRKRCLFNHDIAVIKLVKPIPLSKHIRKVTLPSKKVKKFTECYIVGWGGFSYENIPIHKNFLRSSQINIISNKICSKQIAKVEGEHGFKMCKENSICTFDENRVISVCYGDSGGPLMCNKQQVGIISWSPGGNTCLHKEAPDVYTRVDVHLKWLKKLISSP</sequence>
<feature type="transmembrane region" description="Helical" evidence="8">
    <location>
        <begin position="6"/>
        <end position="27"/>
    </location>
</feature>
<dbReference type="InterPro" id="IPR009003">
    <property type="entry name" value="Peptidase_S1_PA"/>
</dbReference>
<dbReference type="InterPro" id="IPR001314">
    <property type="entry name" value="Peptidase_S1A"/>
</dbReference>
<dbReference type="PRINTS" id="PR00722">
    <property type="entry name" value="CHYMOTRYPSIN"/>
</dbReference>
<dbReference type="GO" id="GO:0004252">
    <property type="term" value="F:serine-type endopeptidase activity"/>
    <property type="evidence" value="ECO:0007669"/>
    <property type="project" value="InterPro"/>
</dbReference>
<dbReference type="PROSITE" id="PS00135">
    <property type="entry name" value="TRYPSIN_SER"/>
    <property type="match status" value="1"/>
</dbReference>
<dbReference type="EMBL" id="GEDC01006569">
    <property type="protein sequence ID" value="JAS30729.1"/>
    <property type="molecule type" value="Transcribed_RNA"/>
</dbReference>
<evidence type="ECO:0000313" key="10">
    <source>
        <dbReference type="EMBL" id="JAS30729.1"/>
    </source>
</evidence>
<keyword evidence="8" id="KW-1133">Transmembrane helix</keyword>
<dbReference type="CDD" id="cd00190">
    <property type="entry name" value="Tryp_SPc"/>
    <property type="match status" value="1"/>
</dbReference>
<evidence type="ECO:0000256" key="8">
    <source>
        <dbReference type="SAM" id="Phobius"/>
    </source>
</evidence>
<feature type="non-terminal residue" evidence="10">
    <location>
        <position position="1"/>
    </location>
</feature>
<feature type="domain" description="Peptidase S1" evidence="9">
    <location>
        <begin position="62"/>
        <end position="321"/>
    </location>
</feature>
<keyword evidence="8" id="KW-0472">Membrane</keyword>
<comment type="similarity">
    <text evidence="6">Belongs to the peptidase S1 family. CLIP subfamily.</text>
</comment>
<dbReference type="GO" id="GO:0006508">
    <property type="term" value="P:proteolysis"/>
    <property type="evidence" value="ECO:0007669"/>
    <property type="project" value="UniProtKB-KW"/>
</dbReference>
<dbReference type="PROSITE" id="PS50240">
    <property type="entry name" value="TRYPSIN_DOM"/>
    <property type="match status" value="1"/>
</dbReference>
<name>A0A1B6DYK8_9HEMI</name>
<dbReference type="FunFam" id="2.40.10.10:FF:000036">
    <property type="entry name" value="Trypsin beta"/>
    <property type="match status" value="1"/>
</dbReference>
<evidence type="ECO:0000256" key="2">
    <source>
        <dbReference type="ARBA" id="ARBA00022670"/>
    </source>
</evidence>
<evidence type="ECO:0000256" key="6">
    <source>
        <dbReference type="ARBA" id="ARBA00024195"/>
    </source>
</evidence>
<keyword evidence="8" id="KW-0812">Transmembrane</keyword>
<dbReference type="PROSITE" id="PS00134">
    <property type="entry name" value="TRYPSIN_HIS"/>
    <property type="match status" value="1"/>
</dbReference>
<evidence type="ECO:0000256" key="7">
    <source>
        <dbReference type="RuleBase" id="RU363034"/>
    </source>
</evidence>
<dbReference type="InterPro" id="IPR001254">
    <property type="entry name" value="Trypsin_dom"/>
</dbReference>
<reference evidence="10" key="1">
    <citation type="submission" date="2015-12" db="EMBL/GenBank/DDBJ databases">
        <title>De novo transcriptome assembly of four potential Pierce s Disease insect vectors from Arizona vineyards.</title>
        <authorList>
            <person name="Tassone E.E."/>
        </authorList>
    </citation>
    <scope>NUCLEOTIDE SEQUENCE</scope>
</reference>
<dbReference type="Pfam" id="PF00089">
    <property type="entry name" value="Trypsin"/>
    <property type="match status" value="1"/>
</dbReference>
<proteinExistence type="inferred from homology"/>
<dbReference type="SMART" id="SM00020">
    <property type="entry name" value="Tryp_SPc"/>
    <property type="match status" value="1"/>
</dbReference>
<gene>
    <name evidence="10" type="ORF">g.7090</name>
</gene>
<dbReference type="InterPro" id="IPR033116">
    <property type="entry name" value="TRYPSIN_SER"/>
</dbReference>
<keyword evidence="2 7" id="KW-0645">Protease</keyword>
<dbReference type="PANTHER" id="PTHR24256">
    <property type="entry name" value="TRYPTASE-RELATED"/>
    <property type="match status" value="1"/>
</dbReference>
<accession>A0A1B6DYK8</accession>
<keyword evidence="4 7" id="KW-0720">Serine protease</keyword>
<dbReference type="InterPro" id="IPR043504">
    <property type="entry name" value="Peptidase_S1_PA_chymotrypsin"/>
</dbReference>
<dbReference type="InterPro" id="IPR018114">
    <property type="entry name" value="TRYPSIN_HIS"/>
</dbReference>
<keyword evidence="5" id="KW-1015">Disulfide bond</keyword>
<keyword evidence="3 7" id="KW-0378">Hydrolase</keyword>
<dbReference type="GO" id="GO:0005576">
    <property type="term" value="C:extracellular region"/>
    <property type="evidence" value="ECO:0007669"/>
    <property type="project" value="UniProtKB-SubCell"/>
</dbReference>
<evidence type="ECO:0000259" key="9">
    <source>
        <dbReference type="PROSITE" id="PS50240"/>
    </source>
</evidence>
<dbReference type="SUPFAM" id="SSF50494">
    <property type="entry name" value="Trypsin-like serine proteases"/>
    <property type="match status" value="1"/>
</dbReference>
<dbReference type="InterPro" id="IPR051487">
    <property type="entry name" value="Ser/Thr_Proteases_Immune/Dev"/>
</dbReference>